<gene>
    <name evidence="1" type="ORF">IPOD504_LOCUS17651</name>
</gene>
<reference evidence="1" key="1">
    <citation type="submission" date="2022-03" db="EMBL/GenBank/DDBJ databases">
        <authorList>
            <person name="Martin H S."/>
        </authorList>
    </citation>
    <scope>NUCLEOTIDE SEQUENCE</scope>
</reference>
<organism evidence="1 2">
    <name type="scientific">Iphiclides podalirius</name>
    <name type="common">scarce swallowtail</name>
    <dbReference type="NCBI Taxonomy" id="110791"/>
    <lineage>
        <taxon>Eukaryota</taxon>
        <taxon>Metazoa</taxon>
        <taxon>Ecdysozoa</taxon>
        <taxon>Arthropoda</taxon>
        <taxon>Hexapoda</taxon>
        <taxon>Insecta</taxon>
        <taxon>Pterygota</taxon>
        <taxon>Neoptera</taxon>
        <taxon>Endopterygota</taxon>
        <taxon>Lepidoptera</taxon>
        <taxon>Glossata</taxon>
        <taxon>Ditrysia</taxon>
        <taxon>Papilionoidea</taxon>
        <taxon>Papilionidae</taxon>
        <taxon>Papilioninae</taxon>
        <taxon>Iphiclides</taxon>
    </lineage>
</organism>
<sequence length="72" mass="8114">MSPQTTASPLSPDPYFTHIVPAPSAPLWTLRRTRKRPLAGARRILALYRQTFWCAPNARVKRYSASTMALSI</sequence>
<feature type="non-terminal residue" evidence="1">
    <location>
        <position position="72"/>
    </location>
</feature>
<dbReference type="EMBL" id="OW152821">
    <property type="protein sequence ID" value="CAH2077315.1"/>
    <property type="molecule type" value="Genomic_DNA"/>
</dbReference>
<name>A0ABN8J9I4_9NEOP</name>
<protein>
    <submittedName>
        <fullName evidence="1">Uncharacterized protein</fullName>
    </submittedName>
</protein>
<accession>A0ABN8J9I4</accession>
<evidence type="ECO:0000313" key="1">
    <source>
        <dbReference type="EMBL" id="CAH2077315.1"/>
    </source>
</evidence>
<keyword evidence="2" id="KW-1185">Reference proteome</keyword>
<proteinExistence type="predicted"/>
<evidence type="ECO:0000313" key="2">
    <source>
        <dbReference type="Proteomes" id="UP000837857"/>
    </source>
</evidence>
<dbReference type="Proteomes" id="UP000837857">
    <property type="component" value="Chromosome 9"/>
</dbReference>